<reference evidence="1 2" key="1">
    <citation type="submission" date="2023-04" db="EMBL/GenBank/DDBJ databases">
        <title>The genome sequence of Polyangium sorediatum DSM14670.</title>
        <authorList>
            <person name="Zhang X."/>
        </authorList>
    </citation>
    <scope>NUCLEOTIDE SEQUENCE [LARGE SCALE GENOMIC DNA]</scope>
    <source>
        <strain evidence="1 2">DSM 14670</strain>
    </source>
</reference>
<protein>
    <recommendedName>
        <fullName evidence="3">Hemerythrin-like domain-containing protein</fullName>
    </recommendedName>
</protein>
<accession>A0ABT6NIQ0</accession>
<evidence type="ECO:0000313" key="1">
    <source>
        <dbReference type="EMBL" id="MDI1428198.1"/>
    </source>
</evidence>
<dbReference type="EMBL" id="JARZHI010000001">
    <property type="protein sequence ID" value="MDI1428198.1"/>
    <property type="molecule type" value="Genomic_DNA"/>
</dbReference>
<keyword evidence="2" id="KW-1185">Reference proteome</keyword>
<sequence>MDKEIAEHLLAISTDCTRDANESMKRIMGTCDEETFKMYRRLGARIMGHLFTEIIAPIQSEHPELAPPDFKPMELVERPRMRLTKESQDDLLASLNRLYEQIETMAGFVRENCDKAEAAAYRSRTHEVLAHVAEAMACVLSAHVDEK</sequence>
<gene>
    <name evidence="1" type="ORF">QHF89_01800</name>
</gene>
<evidence type="ECO:0000313" key="2">
    <source>
        <dbReference type="Proteomes" id="UP001160301"/>
    </source>
</evidence>
<evidence type="ECO:0008006" key="3">
    <source>
        <dbReference type="Google" id="ProtNLM"/>
    </source>
</evidence>
<dbReference type="RefSeq" id="WP_136965336.1">
    <property type="nucleotide sequence ID" value="NZ_JARZHI010000001.1"/>
</dbReference>
<dbReference type="Proteomes" id="UP001160301">
    <property type="component" value="Unassembled WGS sequence"/>
</dbReference>
<proteinExistence type="predicted"/>
<comment type="caution">
    <text evidence="1">The sequence shown here is derived from an EMBL/GenBank/DDBJ whole genome shotgun (WGS) entry which is preliminary data.</text>
</comment>
<organism evidence="1 2">
    <name type="scientific">Polyangium sorediatum</name>
    <dbReference type="NCBI Taxonomy" id="889274"/>
    <lineage>
        <taxon>Bacteria</taxon>
        <taxon>Pseudomonadati</taxon>
        <taxon>Myxococcota</taxon>
        <taxon>Polyangia</taxon>
        <taxon>Polyangiales</taxon>
        <taxon>Polyangiaceae</taxon>
        <taxon>Polyangium</taxon>
    </lineage>
</organism>
<name>A0ABT6NIQ0_9BACT</name>